<gene>
    <name evidence="1" type="ORF">KOSB73_210268</name>
</gene>
<reference evidence="2" key="1">
    <citation type="submission" date="2017-08" db="EMBL/GenBank/DDBJ databases">
        <authorList>
            <person name="Brisse S."/>
        </authorList>
    </citation>
    <scope>NUCLEOTIDE SEQUENCE [LARGE SCALE GENOMIC DNA]</scope>
    <source>
        <strain evidence="2">06D021</strain>
    </source>
</reference>
<proteinExistence type="predicted"/>
<organism evidence="1 2">
    <name type="scientific">Klebsiella grimontii</name>
    <dbReference type="NCBI Taxonomy" id="2058152"/>
    <lineage>
        <taxon>Bacteria</taxon>
        <taxon>Pseudomonadati</taxon>
        <taxon>Pseudomonadota</taxon>
        <taxon>Gammaproteobacteria</taxon>
        <taxon>Enterobacterales</taxon>
        <taxon>Enterobacteriaceae</taxon>
        <taxon>Klebsiella/Raoultella group</taxon>
        <taxon>Klebsiella</taxon>
    </lineage>
</organism>
<accession>A0A285AYL3</accession>
<dbReference type="Proteomes" id="UP000220639">
    <property type="component" value="Unassembled WGS sequence"/>
</dbReference>
<name>A0A285AYL3_9ENTR</name>
<evidence type="ECO:0000313" key="2">
    <source>
        <dbReference type="Proteomes" id="UP000220639"/>
    </source>
</evidence>
<evidence type="ECO:0000313" key="1">
    <source>
        <dbReference type="EMBL" id="SNU33774.1"/>
    </source>
</evidence>
<dbReference type="EMBL" id="FZTC01000014">
    <property type="protein sequence ID" value="SNU33774.1"/>
    <property type="molecule type" value="Genomic_DNA"/>
</dbReference>
<protein>
    <submittedName>
        <fullName evidence="1">Uncharacterized protein</fullName>
    </submittedName>
</protein>
<dbReference type="AlphaFoldDB" id="A0A285AYL3"/>
<sequence length="99" mass="11117">MHHQQRGSFIIRTTILMRRRYPTRLDQPSPVQLHVESPFTSLCIRGTASNKSPASYALSLSGLTPKAETAGKMKRMWYKNVVQVSMFPTSESYLSGALS</sequence>